<feature type="transmembrane region" description="Helical" evidence="1">
    <location>
        <begin position="100"/>
        <end position="123"/>
    </location>
</feature>
<feature type="transmembrane region" description="Helical" evidence="1">
    <location>
        <begin position="167"/>
        <end position="189"/>
    </location>
</feature>
<keyword evidence="1" id="KW-1133">Transmembrane helix</keyword>
<keyword evidence="1" id="KW-0472">Membrane</keyword>
<keyword evidence="1" id="KW-0812">Transmembrane</keyword>
<reference evidence="2 3" key="1">
    <citation type="submission" date="2023-05" db="EMBL/GenBank/DDBJ databases">
        <title>Marinobacter albus sp. nov., a marine bacterium isolated from sand in a coastal intertidal zone of huludao.</title>
        <authorList>
            <person name="Deng T."/>
        </authorList>
    </citation>
    <scope>NUCLEOTIDE SEQUENCE [LARGE SCALE GENOMIC DNA]</scope>
    <source>
        <strain evidence="2 3">M216</strain>
    </source>
</reference>
<feature type="transmembrane region" description="Helical" evidence="1">
    <location>
        <begin position="135"/>
        <end position="155"/>
    </location>
</feature>
<keyword evidence="3" id="KW-1185">Reference proteome</keyword>
<gene>
    <name evidence="2" type="ORF">QQF73_13400</name>
</gene>
<dbReference type="Proteomes" id="UP001223547">
    <property type="component" value="Unassembled WGS sequence"/>
</dbReference>
<comment type="caution">
    <text evidence="2">The sequence shown here is derived from an EMBL/GenBank/DDBJ whole genome shotgun (WGS) entry which is preliminary data.</text>
</comment>
<organism evidence="2 3">
    <name type="scientific">Marinobacter albus</name>
    <dbReference type="NCBI Taxonomy" id="3030833"/>
    <lineage>
        <taxon>Bacteria</taxon>
        <taxon>Pseudomonadati</taxon>
        <taxon>Pseudomonadota</taxon>
        <taxon>Gammaproteobacteria</taxon>
        <taxon>Pseudomonadales</taxon>
        <taxon>Marinobacteraceae</taxon>
        <taxon>Marinobacter</taxon>
    </lineage>
</organism>
<feature type="transmembrane region" description="Helical" evidence="1">
    <location>
        <begin position="28"/>
        <end position="52"/>
    </location>
</feature>
<sequence>MASVSFDFKFSVPQSAAMRALLKQFLGYTGYFMTAVSAAVWMALGLLVVALFSQNAVIVILELLVEWGGDVFAPMKEGGQLVFSTDMTQRGENDVDGLQAALSVVARVSLVLYVLGAVGRAIFGTKLTLTRSVKLAFVRRASLVVFVAIPLSSVLQFESGIGPDSFFIAAFLAVFITPVLLLIGYWSVFWNHMVIQAIRYVDEGGVNVPTLQVER</sequence>
<dbReference type="EMBL" id="JASSQD010000002">
    <property type="protein sequence ID" value="MDK9558624.1"/>
    <property type="molecule type" value="Genomic_DNA"/>
</dbReference>
<evidence type="ECO:0000313" key="3">
    <source>
        <dbReference type="Proteomes" id="UP001223547"/>
    </source>
</evidence>
<evidence type="ECO:0000256" key="1">
    <source>
        <dbReference type="SAM" id="Phobius"/>
    </source>
</evidence>
<protein>
    <submittedName>
        <fullName evidence="2">Uncharacterized protein</fullName>
    </submittedName>
</protein>
<evidence type="ECO:0000313" key="2">
    <source>
        <dbReference type="EMBL" id="MDK9558624.1"/>
    </source>
</evidence>
<name>A0ABT7HE40_9GAMM</name>
<accession>A0ABT7HE40</accession>
<dbReference type="RefSeq" id="WP_285368530.1">
    <property type="nucleotide sequence ID" value="NZ_JASSQD010000002.1"/>
</dbReference>
<proteinExistence type="predicted"/>